<name>A0AAE0WCK2_9BIVA</name>
<dbReference type="EMBL" id="JAEAOA010002099">
    <property type="protein sequence ID" value="KAK3609676.1"/>
    <property type="molecule type" value="Genomic_DNA"/>
</dbReference>
<evidence type="ECO:0000313" key="1">
    <source>
        <dbReference type="EMBL" id="KAK3609676.1"/>
    </source>
</evidence>
<accession>A0AAE0WCK2</accession>
<evidence type="ECO:0000313" key="2">
    <source>
        <dbReference type="Proteomes" id="UP001195483"/>
    </source>
</evidence>
<comment type="caution">
    <text evidence="1">The sequence shown here is derived from an EMBL/GenBank/DDBJ whole genome shotgun (WGS) entry which is preliminary data.</text>
</comment>
<dbReference type="Proteomes" id="UP001195483">
    <property type="component" value="Unassembled WGS sequence"/>
</dbReference>
<proteinExistence type="predicted"/>
<reference evidence="1" key="2">
    <citation type="journal article" date="2021" name="Genome Biol. Evol.">
        <title>Developing a high-quality reference genome for a parasitic bivalve with doubly uniparental inheritance (Bivalvia: Unionida).</title>
        <authorList>
            <person name="Smith C.H."/>
        </authorList>
    </citation>
    <scope>NUCLEOTIDE SEQUENCE</scope>
    <source>
        <strain evidence="1">CHS0354</strain>
        <tissue evidence="1">Mantle</tissue>
    </source>
</reference>
<reference evidence="1" key="3">
    <citation type="submission" date="2023-05" db="EMBL/GenBank/DDBJ databases">
        <authorList>
            <person name="Smith C.H."/>
        </authorList>
    </citation>
    <scope>NUCLEOTIDE SEQUENCE</scope>
    <source>
        <strain evidence="1">CHS0354</strain>
        <tissue evidence="1">Mantle</tissue>
    </source>
</reference>
<gene>
    <name evidence="1" type="ORF">CHS0354_035963</name>
</gene>
<dbReference type="AlphaFoldDB" id="A0AAE0WCK2"/>
<sequence length="69" mass="7882">MDKLSTSRRPQPVDGTEMKNLKTDKVTTTSGVEMSTHRTYEKINTLITISTESKGSCRYWYPGRIVENL</sequence>
<reference evidence="1" key="1">
    <citation type="journal article" date="2021" name="Genome Biol. Evol.">
        <title>A High-Quality Reference Genome for a Parasitic Bivalve with Doubly Uniparental Inheritance (Bivalvia: Unionida).</title>
        <authorList>
            <person name="Smith C.H."/>
        </authorList>
    </citation>
    <scope>NUCLEOTIDE SEQUENCE</scope>
    <source>
        <strain evidence="1">CHS0354</strain>
    </source>
</reference>
<protein>
    <submittedName>
        <fullName evidence="1">Uncharacterized protein</fullName>
    </submittedName>
</protein>
<keyword evidence="2" id="KW-1185">Reference proteome</keyword>
<organism evidence="1 2">
    <name type="scientific">Potamilus streckersoni</name>
    <dbReference type="NCBI Taxonomy" id="2493646"/>
    <lineage>
        <taxon>Eukaryota</taxon>
        <taxon>Metazoa</taxon>
        <taxon>Spiralia</taxon>
        <taxon>Lophotrochozoa</taxon>
        <taxon>Mollusca</taxon>
        <taxon>Bivalvia</taxon>
        <taxon>Autobranchia</taxon>
        <taxon>Heteroconchia</taxon>
        <taxon>Palaeoheterodonta</taxon>
        <taxon>Unionida</taxon>
        <taxon>Unionoidea</taxon>
        <taxon>Unionidae</taxon>
        <taxon>Ambleminae</taxon>
        <taxon>Lampsilini</taxon>
        <taxon>Potamilus</taxon>
    </lineage>
</organism>